<accession>A0A4C1YJN7</accession>
<name>A0A4C1YJN7_EUMVA</name>
<dbReference type="Proteomes" id="UP000299102">
    <property type="component" value="Unassembled WGS sequence"/>
</dbReference>
<evidence type="ECO:0000313" key="1">
    <source>
        <dbReference type="EMBL" id="GBP75270.1"/>
    </source>
</evidence>
<proteinExistence type="predicted"/>
<organism evidence="1 2">
    <name type="scientific">Eumeta variegata</name>
    <name type="common">Bagworm moth</name>
    <name type="synonym">Eumeta japonica</name>
    <dbReference type="NCBI Taxonomy" id="151549"/>
    <lineage>
        <taxon>Eukaryota</taxon>
        <taxon>Metazoa</taxon>
        <taxon>Ecdysozoa</taxon>
        <taxon>Arthropoda</taxon>
        <taxon>Hexapoda</taxon>
        <taxon>Insecta</taxon>
        <taxon>Pterygota</taxon>
        <taxon>Neoptera</taxon>
        <taxon>Endopterygota</taxon>
        <taxon>Lepidoptera</taxon>
        <taxon>Glossata</taxon>
        <taxon>Ditrysia</taxon>
        <taxon>Tineoidea</taxon>
        <taxon>Psychidae</taxon>
        <taxon>Oiketicinae</taxon>
        <taxon>Eumeta</taxon>
    </lineage>
</organism>
<gene>
    <name evidence="1" type="ORF">EVAR_47306_1</name>
</gene>
<keyword evidence="2" id="KW-1185">Reference proteome</keyword>
<evidence type="ECO:0000313" key="2">
    <source>
        <dbReference type="Proteomes" id="UP000299102"/>
    </source>
</evidence>
<sequence length="141" mass="16253">MNADDETKRSNNDNTEDMRRAGSFLLGWFITRRAALNEVMQNYRILHHKRIEQTSSPEIPSLRFMQPIWSGAKQPGLYQGFTKFIEYKLNFFCDYISIIHEYTHSMSINFQSNKCSLRAGVEPTPSAARRVTGDRTGQSAL</sequence>
<reference evidence="1 2" key="1">
    <citation type="journal article" date="2019" name="Commun. Biol.">
        <title>The bagworm genome reveals a unique fibroin gene that provides high tensile strength.</title>
        <authorList>
            <person name="Kono N."/>
            <person name="Nakamura H."/>
            <person name="Ohtoshi R."/>
            <person name="Tomita M."/>
            <person name="Numata K."/>
            <person name="Arakawa K."/>
        </authorList>
    </citation>
    <scope>NUCLEOTIDE SEQUENCE [LARGE SCALE GENOMIC DNA]</scope>
</reference>
<dbReference type="EMBL" id="BGZK01001242">
    <property type="protein sequence ID" value="GBP75270.1"/>
    <property type="molecule type" value="Genomic_DNA"/>
</dbReference>
<dbReference type="AlphaFoldDB" id="A0A4C1YJN7"/>
<comment type="caution">
    <text evidence="1">The sequence shown here is derived from an EMBL/GenBank/DDBJ whole genome shotgun (WGS) entry which is preliminary data.</text>
</comment>
<protein>
    <submittedName>
        <fullName evidence="1">Uncharacterized protein</fullName>
    </submittedName>
</protein>